<reference evidence="2" key="1">
    <citation type="submission" date="2022-11" db="UniProtKB">
        <authorList>
            <consortium name="WormBaseParasite"/>
        </authorList>
    </citation>
    <scope>IDENTIFICATION</scope>
</reference>
<protein>
    <submittedName>
        <fullName evidence="2">Uncharacterized protein</fullName>
    </submittedName>
</protein>
<sequence length="178" mass="21052">MDFIKDILKFASGRFKKPLSRKSSLASFFSSAQSSFNIKMDLIIREEINKLEQALTDYLQAQIVFRINTQVEDRYITRITELYERWAHLEPPDNLSLNPSSASIFSSDNESLRKKSKDLKKRRTKIEKEIERRKQSWKKLSPKKVIVEFEDGILLGNGYYSNDPRIFNYTLITVYNRW</sequence>
<evidence type="ECO:0000313" key="2">
    <source>
        <dbReference type="WBParaSite" id="PS1159_v2.g13415.t1"/>
    </source>
</evidence>
<dbReference type="Proteomes" id="UP000887580">
    <property type="component" value="Unplaced"/>
</dbReference>
<name>A0AC35F3F1_9BILA</name>
<accession>A0AC35F3F1</accession>
<dbReference type="WBParaSite" id="PS1159_v2.g13415.t1">
    <property type="protein sequence ID" value="PS1159_v2.g13415.t1"/>
    <property type="gene ID" value="PS1159_v2.g13415"/>
</dbReference>
<organism evidence="1 2">
    <name type="scientific">Panagrolaimus sp. PS1159</name>
    <dbReference type="NCBI Taxonomy" id="55785"/>
    <lineage>
        <taxon>Eukaryota</taxon>
        <taxon>Metazoa</taxon>
        <taxon>Ecdysozoa</taxon>
        <taxon>Nematoda</taxon>
        <taxon>Chromadorea</taxon>
        <taxon>Rhabditida</taxon>
        <taxon>Tylenchina</taxon>
        <taxon>Panagrolaimomorpha</taxon>
        <taxon>Panagrolaimoidea</taxon>
        <taxon>Panagrolaimidae</taxon>
        <taxon>Panagrolaimus</taxon>
    </lineage>
</organism>
<proteinExistence type="predicted"/>
<evidence type="ECO:0000313" key="1">
    <source>
        <dbReference type="Proteomes" id="UP000887580"/>
    </source>
</evidence>